<organism evidence="1">
    <name type="scientific">marine sediment metagenome</name>
    <dbReference type="NCBI Taxonomy" id="412755"/>
    <lineage>
        <taxon>unclassified sequences</taxon>
        <taxon>metagenomes</taxon>
        <taxon>ecological metagenomes</taxon>
    </lineage>
</organism>
<name>X1M6I6_9ZZZZ</name>
<evidence type="ECO:0008006" key="2">
    <source>
        <dbReference type="Google" id="ProtNLM"/>
    </source>
</evidence>
<proteinExistence type="predicted"/>
<dbReference type="EMBL" id="BARV01006255">
    <property type="protein sequence ID" value="GAI10305.1"/>
    <property type="molecule type" value="Genomic_DNA"/>
</dbReference>
<dbReference type="SUPFAM" id="SSF53756">
    <property type="entry name" value="UDP-Glycosyltransferase/glycogen phosphorylase"/>
    <property type="match status" value="1"/>
</dbReference>
<comment type="caution">
    <text evidence="1">The sequence shown here is derived from an EMBL/GenBank/DDBJ whole genome shotgun (WGS) entry which is preliminary data.</text>
</comment>
<dbReference type="AlphaFoldDB" id="X1M6I6"/>
<sequence length="66" mass="7753">CGFLVPPKSPEALASKIAYLLRNEDDRIRFGQANRQIIKEKNSYEGEMEKMGKLYEELIERYRRCG</sequence>
<gene>
    <name evidence="1" type="ORF">S06H3_12809</name>
</gene>
<accession>X1M6I6</accession>
<protein>
    <recommendedName>
        <fullName evidence="2">Glycosyl transferase family 1 domain-containing protein</fullName>
    </recommendedName>
</protein>
<reference evidence="1" key="1">
    <citation type="journal article" date="2014" name="Front. Microbiol.">
        <title>High frequency of phylogenetically diverse reductive dehalogenase-homologous genes in deep subseafloor sedimentary metagenomes.</title>
        <authorList>
            <person name="Kawai M."/>
            <person name="Futagami T."/>
            <person name="Toyoda A."/>
            <person name="Takaki Y."/>
            <person name="Nishi S."/>
            <person name="Hori S."/>
            <person name="Arai W."/>
            <person name="Tsubouchi T."/>
            <person name="Morono Y."/>
            <person name="Uchiyama I."/>
            <person name="Ito T."/>
            <person name="Fujiyama A."/>
            <person name="Inagaki F."/>
            <person name="Takami H."/>
        </authorList>
    </citation>
    <scope>NUCLEOTIDE SEQUENCE</scope>
    <source>
        <strain evidence="1">Expedition CK06-06</strain>
    </source>
</reference>
<evidence type="ECO:0000313" key="1">
    <source>
        <dbReference type="EMBL" id="GAI10305.1"/>
    </source>
</evidence>
<feature type="non-terminal residue" evidence="1">
    <location>
        <position position="1"/>
    </location>
</feature>
<dbReference type="Gene3D" id="3.40.50.2000">
    <property type="entry name" value="Glycogen Phosphorylase B"/>
    <property type="match status" value="2"/>
</dbReference>